<proteinExistence type="predicted"/>
<dbReference type="AlphaFoldDB" id="A0A016VPB4"/>
<evidence type="ECO:0000313" key="2">
    <source>
        <dbReference type="Proteomes" id="UP000024635"/>
    </source>
</evidence>
<comment type="caution">
    <text evidence="1">The sequence shown here is derived from an EMBL/GenBank/DDBJ whole genome shotgun (WGS) entry which is preliminary data.</text>
</comment>
<protein>
    <submittedName>
        <fullName evidence="1">Uncharacterized protein</fullName>
    </submittedName>
</protein>
<reference evidence="2" key="1">
    <citation type="journal article" date="2015" name="Nat. Genet.">
        <title>The genome and transcriptome of the zoonotic hookworm Ancylostoma ceylanicum identify infection-specific gene families.</title>
        <authorList>
            <person name="Schwarz E.M."/>
            <person name="Hu Y."/>
            <person name="Antoshechkin I."/>
            <person name="Miller M.M."/>
            <person name="Sternberg P.W."/>
            <person name="Aroian R.V."/>
        </authorList>
    </citation>
    <scope>NUCLEOTIDE SEQUENCE</scope>
    <source>
        <strain evidence="2">HY135</strain>
    </source>
</reference>
<evidence type="ECO:0000313" key="1">
    <source>
        <dbReference type="EMBL" id="EYC28563.1"/>
    </source>
</evidence>
<dbReference type="EMBL" id="JARK01001343">
    <property type="protein sequence ID" value="EYC28563.1"/>
    <property type="molecule type" value="Genomic_DNA"/>
</dbReference>
<sequence length="73" mass="8366">MTELRNTSIPTSYVEPPGWTRAISRQGDLVEIRFEAVSPEYFNPTKIRSGGRLRKRPKVHSKILDLSFILHGN</sequence>
<keyword evidence="2" id="KW-1185">Reference proteome</keyword>
<dbReference type="Proteomes" id="UP000024635">
    <property type="component" value="Unassembled WGS sequence"/>
</dbReference>
<gene>
    <name evidence="1" type="primary">Acey_s0007.g3289</name>
    <name evidence="1" type="ORF">Y032_0007g3289</name>
</gene>
<accession>A0A016VPB4</accession>
<organism evidence="1 2">
    <name type="scientific">Ancylostoma ceylanicum</name>
    <dbReference type="NCBI Taxonomy" id="53326"/>
    <lineage>
        <taxon>Eukaryota</taxon>
        <taxon>Metazoa</taxon>
        <taxon>Ecdysozoa</taxon>
        <taxon>Nematoda</taxon>
        <taxon>Chromadorea</taxon>
        <taxon>Rhabditida</taxon>
        <taxon>Rhabditina</taxon>
        <taxon>Rhabditomorpha</taxon>
        <taxon>Strongyloidea</taxon>
        <taxon>Ancylostomatidae</taxon>
        <taxon>Ancylostomatinae</taxon>
        <taxon>Ancylostoma</taxon>
    </lineage>
</organism>
<name>A0A016VPB4_9BILA</name>